<evidence type="ECO:0000313" key="1">
    <source>
        <dbReference type="EMBL" id="VDI09080.1"/>
    </source>
</evidence>
<sequence length="107" mass="11856">MAKHQKAKPQILHGGWGPEQQCGGELQALVDNNPKMTALVRTSMNDQVLQITSLTYRSQVVGGTNYVIKGRTQDNVYLLLRISEPLPGQGPPELVRVMVTQPIETEF</sequence>
<name>A0A8B6CU16_MYTGA</name>
<evidence type="ECO:0008006" key="3">
    <source>
        <dbReference type="Google" id="ProtNLM"/>
    </source>
</evidence>
<reference evidence="1" key="1">
    <citation type="submission" date="2018-11" db="EMBL/GenBank/DDBJ databases">
        <authorList>
            <person name="Alioto T."/>
            <person name="Alioto T."/>
        </authorList>
    </citation>
    <scope>NUCLEOTIDE SEQUENCE</scope>
</reference>
<dbReference type="OrthoDB" id="2429551at2759"/>
<protein>
    <recommendedName>
        <fullName evidence="3">Cystatin domain-containing protein</fullName>
    </recommendedName>
</protein>
<dbReference type="EMBL" id="UYJE01002254">
    <property type="protein sequence ID" value="VDI09080.1"/>
    <property type="molecule type" value="Genomic_DNA"/>
</dbReference>
<comment type="caution">
    <text evidence="1">The sequence shown here is derived from an EMBL/GenBank/DDBJ whole genome shotgun (WGS) entry which is preliminary data.</text>
</comment>
<keyword evidence="2" id="KW-1185">Reference proteome</keyword>
<dbReference type="Gene3D" id="3.10.450.10">
    <property type="match status" value="1"/>
</dbReference>
<evidence type="ECO:0000313" key="2">
    <source>
        <dbReference type="Proteomes" id="UP000596742"/>
    </source>
</evidence>
<dbReference type="Proteomes" id="UP000596742">
    <property type="component" value="Unassembled WGS sequence"/>
</dbReference>
<organism evidence="1 2">
    <name type="scientific">Mytilus galloprovincialis</name>
    <name type="common">Mediterranean mussel</name>
    <dbReference type="NCBI Taxonomy" id="29158"/>
    <lineage>
        <taxon>Eukaryota</taxon>
        <taxon>Metazoa</taxon>
        <taxon>Spiralia</taxon>
        <taxon>Lophotrochozoa</taxon>
        <taxon>Mollusca</taxon>
        <taxon>Bivalvia</taxon>
        <taxon>Autobranchia</taxon>
        <taxon>Pteriomorphia</taxon>
        <taxon>Mytilida</taxon>
        <taxon>Mytiloidea</taxon>
        <taxon>Mytilidae</taxon>
        <taxon>Mytilinae</taxon>
        <taxon>Mytilus</taxon>
    </lineage>
</organism>
<dbReference type="InterPro" id="IPR046350">
    <property type="entry name" value="Cystatin_sf"/>
</dbReference>
<proteinExistence type="predicted"/>
<dbReference type="SUPFAM" id="SSF54403">
    <property type="entry name" value="Cystatin/monellin"/>
    <property type="match status" value="1"/>
</dbReference>
<gene>
    <name evidence="1" type="ORF">MGAL_10B004860</name>
</gene>
<dbReference type="AlphaFoldDB" id="A0A8B6CU16"/>
<accession>A0A8B6CU16</accession>